<evidence type="ECO:0000256" key="5">
    <source>
        <dbReference type="ARBA" id="ARBA00023136"/>
    </source>
</evidence>
<evidence type="ECO:0000256" key="4">
    <source>
        <dbReference type="ARBA" id="ARBA00022989"/>
    </source>
</evidence>
<proteinExistence type="inferred from homology"/>
<evidence type="ECO:0000256" key="3">
    <source>
        <dbReference type="ARBA" id="ARBA00022692"/>
    </source>
</evidence>
<keyword evidence="3 6" id="KW-0812">Transmembrane</keyword>
<dbReference type="GO" id="GO:0000139">
    <property type="term" value="C:Golgi membrane"/>
    <property type="evidence" value="ECO:0007669"/>
    <property type="project" value="TreeGrafter"/>
</dbReference>
<evidence type="ECO:0000259" key="7">
    <source>
        <dbReference type="Pfam" id="PF07970"/>
    </source>
</evidence>
<dbReference type="EMBL" id="UZAM01011774">
    <property type="protein sequence ID" value="VDP18148.1"/>
    <property type="molecule type" value="Genomic_DNA"/>
</dbReference>
<feature type="transmembrane region" description="Helical" evidence="6">
    <location>
        <begin position="232"/>
        <end position="253"/>
    </location>
</feature>
<evidence type="ECO:0000313" key="9">
    <source>
        <dbReference type="EMBL" id="VDP18148.1"/>
    </source>
</evidence>
<comment type="similarity">
    <text evidence="2">Belongs to the ERGIC family.</text>
</comment>
<dbReference type="Pfam" id="PF07970">
    <property type="entry name" value="COPIIcoated_ERV"/>
    <property type="match status" value="1"/>
</dbReference>
<organism evidence="11">
    <name type="scientific">Soboliphyme baturini</name>
    <dbReference type="NCBI Taxonomy" id="241478"/>
    <lineage>
        <taxon>Eukaryota</taxon>
        <taxon>Metazoa</taxon>
        <taxon>Ecdysozoa</taxon>
        <taxon>Nematoda</taxon>
        <taxon>Enoplea</taxon>
        <taxon>Dorylaimia</taxon>
        <taxon>Dioctophymatida</taxon>
        <taxon>Dioctophymatoidea</taxon>
        <taxon>Soboliphymatidae</taxon>
        <taxon>Soboliphyme</taxon>
    </lineage>
</organism>
<feature type="domain" description="Endoplasmic reticulum vesicle transporter N-terminal" evidence="8">
    <location>
        <begin position="6"/>
        <end position="84"/>
    </location>
</feature>
<evidence type="ECO:0000313" key="11">
    <source>
        <dbReference type="WBParaSite" id="SBAD_0000891301-mRNA-1"/>
    </source>
</evidence>
<evidence type="ECO:0000313" key="10">
    <source>
        <dbReference type="Proteomes" id="UP000270296"/>
    </source>
</evidence>
<dbReference type="GO" id="GO:0030134">
    <property type="term" value="C:COPII-coated ER to Golgi transport vesicle"/>
    <property type="evidence" value="ECO:0007669"/>
    <property type="project" value="TreeGrafter"/>
</dbReference>
<dbReference type="InterPro" id="IPR012936">
    <property type="entry name" value="Erv_C"/>
</dbReference>
<dbReference type="PANTHER" id="PTHR10984:SF36">
    <property type="entry name" value="ENDOPLASMIC RETICULUM-GOLGI INTERMEDIATE COMPARTMENT PROTEIN 1"/>
    <property type="match status" value="1"/>
</dbReference>
<dbReference type="GO" id="GO:0006890">
    <property type="term" value="P:retrograde vesicle-mediated transport, Golgi to endoplasmic reticulum"/>
    <property type="evidence" value="ECO:0007669"/>
    <property type="project" value="TreeGrafter"/>
</dbReference>
<dbReference type="GO" id="GO:0005789">
    <property type="term" value="C:endoplasmic reticulum membrane"/>
    <property type="evidence" value="ECO:0007669"/>
    <property type="project" value="TreeGrafter"/>
</dbReference>
<dbReference type="OrthoDB" id="270930at2759"/>
<evidence type="ECO:0000256" key="2">
    <source>
        <dbReference type="ARBA" id="ARBA00005648"/>
    </source>
</evidence>
<feature type="domain" description="Endoplasmic reticulum vesicle transporter C-terminal" evidence="7">
    <location>
        <begin position="93"/>
        <end position="254"/>
    </location>
</feature>
<evidence type="ECO:0000259" key="8">
    <source>
        <dbReference type="Pfam" id="PF13850"/>
    </source>
</evidence>
<dbReference type="GO" id="GO:0033116">
    <property type="term" value="C:endoplasmic reticulum-Golgi intermediate compartment membrane"/>
    <property type="evidence" value="ECO:0007669"/>
    <property type="project" value="UniProtKB-SubCell"/>
</dbReference>
<gene>
    <name evidence="9" type="ORF">SBAD_LOCUS8602</name>
</gene>
<keyword evidence="10" id="KW-1185">Reference proteome</keyword>
<evidence type="ECO:0000256" key="1">
    <source>
        <dbReference type="ARBA" id="ARBA00004457"/>
    </source>
</evidence>
<evidence type="ECO:0000256" key="6">
    <source>
        <dbReference type="SAM" id="Phobius"/>
    </source>
</evidence>
<protein>
    <submittedName>
        <fullName evidence="11">Endoplasmic reticulum-Golgi intermediate compartment protein 1</fullName>
    </submittedName>
</protein>
<accession>A0A183IYA4</accession>
<reference evidence="11" key="1">
    <citation type="submission" date="2016-06" db="UniProtKB">
        <authorList>
            <consortium name="WormBaseParasite"/>
        </authorList>
    </citation>
    <scope>IDENTIFICATION</scope>
</reference>
<dbReference type="AlphaFoldDB" id="A0A183IYA4"/>
<dbReference type="WBParaSite" id="SBAD_0000891301-mRNA-1">
    <property type="protein sequence ID" value="SBAD_0000891301-mRNA-1"/>
    <property type="gene ID" value="SBAD_0000891301"/>
</dbReference>
<reference evidence="9 10" key="2">
    <citation type="submission" date="2018-11" db="EMBL/GenBank/DDBJ databases">
        <authorList>
            <consortium name="Pathogen Informatics"/>
        </authorList>
    </citation>
    <scope>NUCLEOTIDE SEQUENCE [LARGE SCALE GENOMIC DNA]</scope>
</reference>
<dbReference type="GO" id="GO:0006888">
    <property type="term" value="P:endoplasmic reticulum to Golgi vesicle-mediated transport"/>
    <property type="evidence" value="ECO:0007669"/>
    <property type="project" value="TreeGrafter"/>
</dbReference>
<dbReference type="Proteomes" id="UP000270296">
    <property type="component" value="Unassembled WGS sequence"/>
</dbReference>
<keyword evidence="4 6" id="KW-1133">Transmembrane helix</keyword>
<feature type="transmembrane region" description="Helical" evidence="6">
    <location>
        <begin position="23"/>
        <end position="47"/>
    </location>
</feature>
<dbReference type="InterPro" id="IPR039542">
    <property type="entry name" value="Erv_N"/>
</dbReference>
<name>A0A183IYA4_9BILA</name>
<dbReference type="PANTHER" id="PTHR10984">
    <property type="entry name" value="ENDOPLASMIC RETICULUM-GOLGI INTERMEDIATE COMPARTMENT PROTEIN"/>
    <property type="match status" value="1"/>
</dbReference>
<keyword evidence="5 6" id="KW-0472">Membrane</keyword>
<comment type="subcellular location">
    <subcellularLocation>
        <location evidence="1">Endoplasmic reticulum-Golgi intermediate compartment membrane</location>
        <topology evidence="1">Multi-pass membrane protein</topology>
    </subcellularLocation>
</comment>
<dbReference type="InterPro" id="IPR045888">
    <property type="entry name" value="Erv"/>
</dbReference>
<dbReference type="Pfam" id="PF13850">
    <property type="entry name" value="ERGIC_N"/>
    <property type="match status" value="1"/>
</dbReference>
<sequence length="273" mass="31263">MKLDITRFDIYRKVPKDLTQPTITGAIISICCVMFILLLFLVSELFVDDARTDSHISVTANVSMLQLSCEYLGLDIQDELGRHEVGFIENVRKVPIEKSNGCRLEARFSINKVPGNFHLSTHSSEKQPSNPDMRHIIHSIRFGDDPTDKMKIGSFDALRSYERPGFSFEYVLKIVPTIHDDINGKRMYSYQYTYAHKEYIGVSLGGYVLPSVWFRYDLTPITVRYYERRQPIYAFITSICAIIGGTFTVAGIIDSLIFTASQMYKKFEIGKLH</sequence>